<dbReference type="AlphaFoldDB" id="A0A6A4W4F4"/>
<protein>
    <submittedName>
        <fullName evidence="11">TWiK family of potassium channels protein 7</fullName>
    </submittedName>
</protein>
<evidence type="ECO:0000256" key="3">
    <source>
        <dbReference type="ARBA" id="ARBA00022692"/>
    </source>
</evidence>
<comment type="caution">
    <text evidence="11">The sequence shown here is derived from an EMBL/GenBank/DDBJ whole genome shotgun (WGS) entry which is preliminary data.</text>
</comment>
<dbReference type="PANTHER" id="PTHR11003">
    <property type="entry name" value="POTASSIUM CHANNEL, SUBFAMILY K"/>
    <property type="match status" value="1"/>
</dbReference>
<dbReference type="GO" id="GO:0022841">
    <property type="term" value="F:potassium ion leak channel activity"/>
    <property type="evidence" value="ECO:0007669"/>
    <property type="project" value="TreeGrafter"/>
</dbReference>
<dbReference type="Proteomes" id="UP000440578">
    <property type="component" value="Unassembled WGS sequence"/>
</dbReference>
<keyword evidence="4 9" id="KW-1133">Transmembrane helix</keyword>
<dbReference type="PRINTS" id="PR01333">
    <property type="entry name" value="2POREKCHANEL"/>
</dbReference>
<feature type="domain" description="Potassium channel" evidence="10">
    <location>
        <begin position="152"/>
        <end position="191"/>
    </location>
</feature>
<evidence type="ECO:0000256" key="7">
    <source>
        <dbReference type="ARBA" id="ARBA00023303"/>
    </source>
</evidence>
<dbReference type="GO" id="GO:0005886">
    <property type="term" value="C:plasma membrane"/>
    <property type="evidence" value="ECO:0007669"/>
    <property type="project" value="TreeGrafter"/>
</dbReference>
<evidence type="ECO:0000259" key="10">
    <source>
        <dbReference type="Pfam" id="PF07885"/>
    </source>
</evidence>
<comment type="subcellular location">
    <subcellularLocation>
        <location evidence="1">Membrane</location>
        <topology evidence="1">Multi-pass membrane protein</topology>
    </subcellularLocation>
</comment>
<feature type="transmembrane region" description="Helical" evidence="9">
    <location>
        <begin position="167"/>
        <end position="192"/>
    </location>
</feature>
<evidence type="ECO:0000256" key="8">
    <source>
        <dbReference type="RuleBase" id="RU003857"/>
    </source>
</evidence>
<evidence type="ECO:0000313" key="11">
    <source>
        <dbReference type="EMBL" id="KAF0301235.1"/>
    </source>
</evidence>
<keyword evidence="2 8" id="KW-0813">Transport</keyword>
<evidence type="ECO:0000313" key="12">
    <source>
        <dbReference type="Proteomes" id="UP000440578"/>
    </source>
</evidence>
<accession>A0A6A4W4F4</accession>
<keyword evidence="7 8" id="KW-0407">Ion channel</keyword>
<evidence type="ECO:0000256" key="6">
    <source>
        <dbReference type="ARBA" id="ARBA00023136"/>
    </source>
</evidence>
<feature type="domain" description="Potassium channel" evidence="10">
    <location>
        <begin position="242"/>
        <end position="296"/>
    </location>
</feature>
<feature type="transmembrane region" description="Helical" evidence="9">
    <location>
        <begin position="263"/>
        <end position="281"/>
    </location>
</feature>
<organism evidence="11 12">
    <name type="scientific">Amphibalanus amphitrite</name>
    <name type="common">Striped barnacle</name>
    <name type="synonym">Balanus amphitrite</name>
    <dbReference type="NCBI Taxonomy" id="1232801"/>
    <lineage>
        <taxon>Eukaryota</taxon>
        <taxon>Metazoa</taxon>
        <taxon>Ecdysozoa</taxon>
        <taxon>Arthropoda</taxon>
        <taxon>Crustacea</taxon>
        <taxon>Multicrustacea</taxon>
        <taxon>Cirripedia</taxon>
        <taxon>Thoracica</taxon>
        <taxon>Thoracicalcarea</taxon>
        <taxon>Balanomorpha</taxon>
        <taxon>Balanoidea</taxon>
        <taxon>Balanidae</taxon>
        <taxon>Amphibalaninae</taxon>
        <taxon>Amphibalanus</taxon>
    </lineage>
</organism>
<keyword evidence="6 9" id="KW-0472">Membrane</keyword>
<dbReference type="Gene3D" id="1.10.287.70">
    <property type="match status" value="1"/>
</dbReference>
<keyword evidence="3 8" id="KW-0812">Transmembrane</keyword>
<dbReference type="InterPro" id="IPR013099">
    <property type="entry name" value="K_chnl_dom"/>
</dbReference>
<feature type="transmembrane region" description="Helical" evidence="9">
    <location>
        <begin position="232"/>
        <end position="256"/>
    </location>
</feature>
<evidence type="ECO:0000256" key="4">
    <source>
        <dbReference type="ARBA" id="ARBA00022989"/>
    </source>
</evidence>
<dbReference type="SUPFAM" id="SSF81324">
    <property type="entry name" value="Voltage-gated potassium channels"/>
    <property type="match status" value="2"/>
</dbReference>
<dbReference type="Pfam" id="PF07885">
    <property type="entry name" value="Ion_trans_2"/>
    <property type="match status" value="2"/>
</dbReference>
<evidence type="ECO:0000256" key="9">
    <source>
        <dbReference type="SAM" id="Phobius"/>
    </source>
</evidence>
<dbReference type="OrthoDB" id="297496at2759"/>
<sequence length="368" mass="40577">MRARSGSGRPRVSVSVVTEPTSAWRRAVQRLRSVGSHVGLLLLLVVYTAGGAKIFQDIELPSETAEFDRVYNHVMARRHHLVWKIVNNTDVINLDRLVGSLLQEYETELLRAVRSGVDVTPGQPVHKYKWTYIHSVFFSSTVLTTIGEFEQTIGYGNMAPRTTPGRLFCMLFALIGIPLTLSVIADLGALFATSVSTLYARLAKRAQATATATATGGDSRSVAQLTERQERALTLLVALGSLVLYIAVGGGLFLLLEDWPFFESFYFCFVTMTTIGFGDFVPENSEYMLVCTLYILSLSGPLAEHLKKLGEHGHGVTVDGDLVRELKELRKTMASARIRDGLGWDDAELDALRPPPPVVQIVIYESNV</sequence>
<keyword evidence="5 8" id="KW-0406">Ion transport</keyword>
<dbReference type="PANTHER" id="PTHR11003:SF142">
    <property type="entry name" value="POTASSIUM CHANNEL DOMAIN-CONTAINING PROTEIN"/>
    <property type="match status" value="1"/>
</dbReference>
<dbReference type="GO" id="GO:0030322">
    <property type="term" value="P:stabilization of membrane potential"/>
    <property type="evidence" value="ECO:0007669"/>
    <property type="project" value="TreeGrafter"/>
</dbReference>
<evidence type="ECO:0000256" key="1">
    <source>
        <dbReference type="ARBA" id="ARBA00004141"/>
    </source>
</evidence>
<evidence type="ECO:0000256" key="2">
    <source>
        <dbReference type="ARBA" id="ARBA00022448"/>
    </source>
</evidence>
<evidence type="ECO:0000256" key="5">
    <source>
        <dbReference type="ARBA" id="ARBA00023065"/>
    </source>
</evidence>
<reference evidence="11 12" key="1">
    <citation type="submission" date="2019-07" db="EMBL/GenBank/DDBJ databases">
        <title>Draft genome assembly of a fouling barnacle, Amphibalanus amphitrite (Darwin, 1854): The first reference genome for Thecostraca.</title>
        <authorList>
            <person name="Kim W."/>
        </authorList>
    </citation>
    <scope>NUCLEOTIDE SEQUENCE [LARGE SCALE GENOMIC DNA]</scope>
    <source>
        <strain evidence="11">SNU_AA5</strain>
        <tissue evidence="11">Soma without cirri and trophi</tissue>
    </source>
</reference>
<gene>
    <name evidence="11" type="primary">twk-7_10</name>
    <name evidence="11" type="ORF">FJT64_026441</name>
</gene>
<dbReference type="InterPro" id="IPR003280">
    <property type="entry name" value="2pore_dom_K_chnl"/>
</dbReference>
<keyword evidence="12" id="KW-1185">Reference proteome</keyword>
<comment type="similarity">
    <text evidence="8">Belongs to the two pore domain potassium channel (TC 1.A.1.8) family.</text>
</comment>
<name>A0A6A4W4F4_AMPAM</name>
<dbReference type="GO" id="GO:0015271">
    <property type="term" value="F:outward rectifier potassium channel activity"/>
    <property type="evidence" value="ECO:0007669"/>
    <property type="project" value="TreeGrafter"/>
</dbReference>
<dbReference type="EMBL" id="VIIS01001182">
    <property type="protein sequence ID" value="KAF0301235.1"/>
    <property type="molecule type" value="Genomic_DNA"/>
</dbReference>
<proteinExistence type="inferred from homology"/>